<dbReference type="InterPro" id="IPR018490">
    <property type="entry name" value="cNMP-bd_dom_sf"/>
</dbReference>
<name>A0A853F4D7_9GAMM</name>
<keyword evidence="1" id="KW-0805">Transcription regulation</keyword>
<evidence type="ECO:0000313" key="5">
    <source>
        <dbReference type="EMBL" id="NYT28512.1"/>
    </source>
</evidence>
<feature type="domain" description="HTH crp-type" evidence="4">
    <location>
        <begin position="161"/>
        <end position="239"/>
    </location>
</feature>
<accession>A0A853F4D7</accession>
<dbReference type="Gene3D" id="2.60.120.10">
    <property type="entry name" value="Jelly Rolls"/>
    <property type="match status" value="1"/>
</dbReference>
<organism evidence="5 6">
    <name type="scientific">Candidatus Thiodubiliella endoseptemdiera</name>
    <dbReference type="NCBI Taxonomy" id="2738886"/>
    <lineage>
        <taxon>Bacteria</taxon>
        <taxon>Pseudomonadati</taxon>
        <taxon>Pseudomonadota</taxon>
        <taxon>Gammaproteobacteria</taxon>
        <taxon>Candidatus Pseudothioglobaceae</taxon>
        <taxon>Candidatus Thiodubiliella</taxon>
    </lineage>
</organism>
<dbReference type="InterPro" id="IPR036388">
    <property type="entry name" value="WH-like_DNA-bd_sf"/>
</dbReference>
<dbReference type="InterPro" id="IPR036390">
    <property type="entry name" value="WH_DNA-bd_sf"/>
</dbReference>
<comment type="caution">
    <text evidence="5">The sequence shown here is derived from an EMBL/GenBank/DDBJ whole genome shotgun (WGS) entry which is preliminary data.</text>
</comment>
<dbReference type="Pfam" id="PF00027">
    <property type="entry name" value="cNMP_binding"/>
    <property type="match status" value="1"/>
</dbReference>
<proteinExistence type="predicted"/>
<dbReference type="Pfam" id="PF13545">
    <property type="entry name" value="HTH_Crp_2"/>
    <property type="match status" value="1"/>
</dbReference>
<evidence type="ECO:0000259" key="4">
    <source>
        <dbReference type="PROSITE" id="PS51063"/>
    </source>
</evidence>
<dbReference type="AlphaFoldDB" id="A0A853F4D7"/>
<dbReference type="InterPro" id="IPR000595">
    <property type="entry name" value="cNMP-bd_dom"/>
</dbReference>
<dbReference type="Gene3D" id="1.10.10.10">
    <property type="entry name" value="Winged helix-like DNA-binding domain superfamily/Winged helix DNA-binding domain"/>
    <property type="match status" value="1"/>
</dbReference>
<dbReference type="InterPro" id="IPR014710">
    <property type="entry name" value="RmlC-like_jellyroll"/>
</dbReference>
<reference evidence="5 6" key="1">
    <citation type="submission" date="2020-05" db="EMBL/GenBank/DDBJ databases">
        <title>Horizontal transmission and recombination maintain forever young bacterial symbiont genomes.</title>
        <authorList>
            <person name="Russell S.L."/>
            <person name="Pepper-Tunick E."/>
            <person name="Svedberg J."/>
            <person name="Byrne A."/>
            <person name="Ruelas Castillo J."/>
            <person name="Vollmers C."/>
            <person name="Beinart R.A."/>
            <person name="Corbett-Detig R."/>
        </authorList>
    </citation>
    <scope>NUCLEOTIDE SEQUENCE [LARGE SCALE GENOMIC DNA]</scope>
    <source>
        <strain evidence="5">455</strain>
    </source>
</reference>
<dbReference type="InterPro" id="IPR012318">
    <property type="entry name" value="HTH_CRP"/>
</dbReference>
<dbReference type="EMBL" id="JACCHT010000002">
    <property type="protein sequence ID" value="NYT28512.1"/>
    <property type="molecule type" value="Genomic_DNA"/>
</dbReference>
<keyword evidence="3" id="KW-0804">Transcription</keyword>
<evidence type="ECO:0000313" key="6">
    <source>
        <dbReference type="Proteomes" id="UP000568751"/>
    </source>
</evidence>
<dbReference type="GO" id="GO:0006355">
    <property type="term" value="P:regulation of DNA-templated transcription"/>
    <property type="evidence" value="ECO:0007669"/>
    <property type="project" value="InterPro"/>
</dbReference>
<gene>
    <name evidence="5" type="ORF">H0A76_12020</name>
</gene>
<keyword evidence="2" id="KW-0238">DNA-binding</keyword>
<evidence type="ECO:0000256" key="2">
    <source>
        <dbReference type="ARBA" id="ARBA00023125"/>
    </source>
</evidence>
<sequence length="260" mass="29696">MNMITENNIAHSKTADCSQCTIRSRSLFGTVDESKMRMTQKYRDKYCRFSAGEVIHNERDSIDYAFTLRTGCLILYNYLDSGERQILRVVLPGDFVGFSRNNKGELLYSIKAETDSGICLFFDDNVTKMINENSEIAKRLIDLQSHEMSLCQQRVLNLGQKNATESVAYLIMELYSRIRVQSPDDFNFATGEAFFPLNQADMGDALGLTKVHVNRVIAGFKEQGLLTCGRKKMRVIDEESLSDIAQFDIDLIEEPFRQFI</sequence>
<dbReference type="Proteomes" id="UP000568751">
    <property type="component" value="Unassembled WGS sequence"/>
</dbReference>
<dbReference type="SUPFAM" id="SSF51206">
    <property type="entry name" value="cAMP-binding domain-like"/>
    <property type="match status" value="1"/>
</dbReference>
<dbReference type="GO" id="GO:0003677">
    <property type="term" value="F:DNA binding"/>
    <property type="evidence" value="ECO:0007669"/>
    <property type="project" value="UniProtKB-KW"/>
</dbReference>
<evidence type="ECO:0000256" key="3">
    <source>
        <dbReference type="ARBA" id="ARBA00023163"/>
    </source>
</evidence>
<dbReference type="SUPFAM" id="SSF46785">
    <property type="entry name" value="Winged helix' DNA-binding domain"/>
    <property type="match status" value="1"/>
</dbReference>
<protein>
    <submittedName>
        <fullName evidence="5">Crp/Fnr family transcriptional regulator</fullName>
    </submittedName>
</protein>
<dbReference type="PROSITE" id="PS51063">
    <property type="entry name" value="HTH_CRP_2"/>
    <property type="match status" value="1"/>
</dbReference>
<dbReference type="CDD" id="cd00038">
    <property type="entry name" value="CAP_ED"/>
    <property type="match status" value="1"/>
</dbReference>
<evidence type="ECO:0000256" key="1">
    <source>
        <dbReference type="ARBA" id="ARBA00023015"/>
    </source>
</evidence>